<evidence type="ECO:0008006" key="3">
    <source>
        <dbReference type="Google" id="ProtNLM"/>
    </source>
</evidence>
<dbReference type="KEGG" id="pnd:Pla175_36180"/>
<accession>A0A518DFH8</accession>
<name>A0A518DFH8_9BACT</name>
<organism evidence="1 2">
    <name type="scientific">Pirellulimonas nuda</name>
    <dbReference type="NCBI Taxonomy" id="2528009"/>
    <lineage>
        <taxon>Bacteria</taxon>
        <taxon>Pseudomonadati</taxon>
        <taxon>Planctomycetota</taxon>
        <taxon>Planctomycetia</taxon>
        <taxon>Pirellulales</taxon>
        <taxon>Lacipirellulaceae</taxon>
        <taxon>Pirellulimonas</taxon>
    </lineage>
</organism>
<proteinExistence type="predicted"/>
<dbReference type="Proteomes" id="UP000317429">
    <property type="component" value="Chromosome"/>
</dbReference>
<evidence type="ECO:0000313" key="1">
    <source>
        <dbReference type="EMBL" id="QDU90216.1"/>
    </source>
</evidence>
<protein>
    <recommendedName>
        <fullName evidence="3">Carboxypeptidase regulatory-like domain-containing protein</fullName>
    </recommendedName>
</protein>
<reference evidence="1 2" key="1">
    <citation type="submission" date="2019-02" db="EMBL/GenBank/DDBJ databases">
        <title>Deep-cultivation of Planctomycetes and their phenomic and genomic characterization uncovers novel biology.</title>
        <authorList>
            <person name="Wiegand S."/>
            <person name="Jogler M."/>
            <person name="Boedeker C."/>
            <person name="Pinto D."/>
            <person name="Vollmers J."/>
            <person name="Rivas-Marin E."/>
            <person name="Kohn T."/>
            <person name="Peeters S.H."/>
            <person name="Heuer A."/>
            <person name="Rast P."/>
            <person name="Oberbeckmann S."/>
            <person name="Bunk B."/>
            <person name="Jeske O."/>
            <person name="Meyerdierks A."/>
            <person name="Storesund J.E."/>
            <person name="Kallscheuer N."/>
            <person name="Luecker S."/>
            <person name="Lage O.M."/>
            <person name="Pohl T."/>
            <person name="Merkel B.J."/>
            <person name="Hornburger P."/>
            <person name="Mueller R.-W."/>
            <person name="Bruemmer F."/>
            <person name="Labrenz M."/>
            <person name="Spormann A.M."/>
            <person name="Op den Camp H."/>
            <person name="Overmann J."/>
            <person name="Amann R."/>
            <person name="Jetten M.S.M."/>
            <person name="Mascher T."/>
            <person name="Medema M.H."/>
            <person name="Devos D.P."/>
            <person name="Kaster A.-K."/>
            <person name="Ovreas L."/>
            <person name="Rohde M."/>
            <person name="Galperin M.Y."/>
            <person name="Jogler C."/>
        </authorList>
    </citation>
    <scope>NUCLEOTIDE SEQUENCE [LARGE SCALE GENOMIC DNA]</scope>
    <source>
        <strain evidence="1 2">Pla175</strain>
    </source>
</reference>
<dbReference type="AlphaFoldDB" id="A0A518DFH8"/>
<sequence length="132" mass="14419">MIRTPLQKTCLIFGLMALTTGCWGTGDRPSLGYVTGTITLDGQPMPDVHVVFKPDGARSAFGITNDDGAYELIYLRDIRGCGIGTCRVSLQDTRTEYGRSRGRIPQKYADRSEPLTAEVKGGKQVIDFELSS</sequence>
<dbReference type="OrthoDB" id="286727at2"/>
<dbReference type="EMBL" id="CP036291">
    <property type="protein sequence ID" value="QDU90216.1"/>
    <property type="molecule type" value="Genomic_DNA"/>
</dbReference>
<keyword evidence="2" id="KW-1185">Reference proteome</keyword>
<dbReference type="PROSITE" id="PS51257">
    <property type="entry name" value="PROKAR_LIPOPROTEIN"/>
    <property type="match status" value="1"/>
</dbReference>
<dbReference type="RefSeq" id="WP_145288250.1">
    <property type="nucleotide sequence ID" value="NZ_CP036291.1"/>
</dbReference>
<evidence type="ECO:0000313" key="2">
    <source>
        <dbReference type="Proteomes" id="UP000317429"/>
    </source>
</evidence>
<gene>
    <name evidence="1" type="ORF">Pla175_36180</name>
</gene>